<keyword evidence="2" id="KW-1185">Reference proteome</keyword>
<organism evidence="1 2">
    <name type="scientific">Mycena rosella</name>
    <name type="common">Pink bonnet</name>
    <name type="synonym">Agaricus rosellus</name>
    <dbReference type="NCBI Taxonomy" id="1033263"/>
    <lineage>
        <taxon>Eukaryota</taxon>
        <taxon>Fungi</taxon>
        <taxon>Dikarya</taxon>
        <taxon>Basidiomycota</taxon>
        <taxon>Agaricomycotina</taxon>
        <taxon>Agaricomycetes</taxon>
        <taxon>Agaricomycetidae</taxon>
        <taxon>Agaricales</taxon>
        <taxon>Marasmiineae</taxon>
        <taxon>Mycenaceae</taxon>
        <taxon>Mycena</taxon>
    </lineage>
</organism>
<gene>
    <name evidence="1" type="ORF">B0H17DRAFT_541356</name>
</gene>
<proteinExistence type="predicted"/>
<comment type="caution">
    <text evidence="1">The sequence shown here is derived from an EMBL/GenBank/DDBJ whole genome shotgun (WGS) entry which is preliminary data.</text>
</comment>
<accession>A0AAD7GJV3</accession>
<protein>
    <submittedName>
        <fullName evidence="1">Uncharacterized protein</fullName>
    </submittedName>
</protein>
<reference evidence="1" key="1">
    <citation type="submission" date="2023-03" db="EMBL/GenBank/DDBJ databases">
        <title>Massive genome expansion in bonnet fungi (Mycena s.s.) driven by repeated elements and novel gene families across ecological guilds.</title>
        <authorList>
            <consortium name="Lawrence Berkeley National Laboratory"/>
            <person name="Harder C.B."/>
            <person name="Miyauchi S."/>
            <person name="Viragh M."/>
            <person name="Kuo A."/>
            <person name="Thoen E."/>
            <person name="Andreopoulos B."/>
            <person name="Lu D."/>
            <person name="Skrede I."/>
            <person name="Drula E."/>
            <person name="Henrissat B."/>
            <person name="Morin E."/>
            <person name="Kohler A."/>
            <person name="Barry K."/>
            <person name="LaButti K."/>
            <person name="Morin E."/>
            <person name="Salamov A."/>
            <person name="Lipzen A."/>
            <person name="Mereny Z."/>
            <person name="Hegedus B."/>
            <person name="Baldrian P."/>
            <person name="Stursova M."/>
            <person name="Weitz H."/>
            <person name="Taylor A."/>
            <person name="Grigoriev I.V."/>
            <person name="Nagy L.G."/>
            <person name="Martin F."/>
            <person name="Kauserud H."/>
        </authorList>
    </citation>
    <scope>NUCLEOTIDE SEQUENCE</scope>
    <source>
        <strain evidence="1">CBHHK067</strain>
    </source>
</reference>
<evidence type="ECO:0000313" key="2">
    <source>
        <dbReference type="Proteomes" id="UP001221757"/>
    </source>
</evidence>
<dbReference type="EMBL" id="JARKIE010000052">
    <property type="protein sequence ID" value="KAJ7692469.1"/>
    <property type="molecule type" value="Genomic_DNA"/>
</dbReference>
<dbReference type="AlphaFoldDB" id="A0AAD7GJV3"/>
<sequence>MTAHASSAAPTAACLPAYPPFVRGQLTGLTGTPTLQCLSAWSTPSCAVNHALPAAHSYCNLRHLPPAGNWERGRVLAGLPRGGPSLPPVRLSPYCSRFDSCQPWCREVHSLARTIYRISGAGSSPYITPVSSTTLLAISLPYVHLGHTPPPPQLKLIAVRSSEAHRVWAVPWDVCFVVGVASPSKATVLRRHYTKDIGHLPPLAHSLPPP</sequence>
<name>A0AAD7GJV3_MYCRO</name>
<evidence type="ECO:0000313" key="1">
    <source>
        <dbReference type="EMBL" id="KAJ7692469.1"/>
    </source>
</evidence>
<dbReference type="Proteomes" id="UP001221757">
    <property type="component" value="Unassembled WGS sequence"/>
</dbReference>